<keyword evidence="5" id="KW-0997">Cell inner membrane</keyword>
<feature type="transmembrane region" description="Helical" evidence="12">
    <location>
        <begin position="93"/>
        <end position="119"/>
    </location>
</feature>
<name>A0A318LRJ2_9PSEU</name>
<proteinExistence type="inferred from homology"/>
<sequence length="446" mass="47985">MSSTVTTATTTRGTSARRVAVASFIGTAIEWYDFYLYGTAAALVFNKLFFPSFSPLAGTLLALSTYTAGFVARPLGGIVMGHFGDRIGRKSMLVLSLLMMGIATALIGVLPTYAVAGIWAPVLLVLLRIVQGFGVGGEWGGAVLMAVEHAPKRSRGFFGAWPQVGVPAGLLLANGVFMALTNALGEDAFLQWGWRIPFLLSAVLVLVGLFIRLQVEESPAFTEVADSGEVDRRPLVTLLRTQWRAVLLAAGVKLSQNSIFYIFTVFVLTYATTVLGLSQSVALTGVLISSGLSLVSLLFFGWLSDRYGRKRVYLTGAVVSVLFSFPFFWMLDTRSAVVIWLAMVIGMIGHDMMYGPQAAYFSELFDARVRYSGASLGYQLSSLIAGGFSPVIAVALLGVAGNHHWPIAAYMIVVGVISIVALALGPETHRGDRREPREKSRSADDT</sequence>
<dbReference type="CDD" id="cd17369">
    <property type="entry name" value="MFS_ShiA_like"/>
    <property type="match status" value="1"/>
</dbReference>
<keyword evidence="7" id="KW-0769">Symport</keyword>
<dbReference type="SUPFAM" id="SSF103473">
    <property type="entry name" value="MFS general substrate transporter"/>
    <property type="match status" value="1"/>
</dbReference>
<dbReference type="FunFam" id="1.20.1250.20:FF:000001">
    <property type="entry name" value="Dicarboxylate MFS transporter"/>
    <property type="match status" value="1"/>
</dbReference>
<keyword evidence="3" id="KW-0813">Transport</keyword>
<reference evidence="14 15" key="1">
    <citation type="submission" date="2016-07" db="EMBL/GenBank/DDBJ databases">
        <title>Draft genome sequence of Prauserella sp. YIM 121212, isolated from alkaline soil.</title>
        <authorList>
            <person name="Ruckert C."/>
            <person name="Albersmeier A."/>
            <person name="Jiang C.-L."/>
            <person name="Jiang Y."/>
            <person name="Kalinowski J."/>
            <person name="Schneider O."/>
            <person name="Winkler A."/>
            <person name="Zotchev S.B."/>
        </authorList>
    </citation>
    <scope>NUCLEOTIDE SEQUENCE [LARGE SCALE GENOMIC DNA]</scope>
    <source>
        <strain evidence="14 15">YIM 121212</strain>
    </source>
</reference>
<accession>A0A318LRJ2</accession>
<keyword evidence="9 12" id="KW-0472">Membrane</keyword>
<dbReference type="PANTHER" id="PTHR43045:SF1">
    <property type="entry name" value="SHIKIMATE TRANSPORTER"/>
    <property type="match status" value="1"/>
</dbReference>
<comment type="function">
    <text evidence="10">May be a proton symporter involved in the uptake of osmolytes such as proline and glycine betaine.</text>
</comment>
<organism evidence="14 15">
    <name type="scientific">Prauserella flavalba</name>
    <dbReference type="NCBI Taxonomy" id="1477506"/>
    <lineage>
        <taxon>Bacteria</taxon>
        <taxon>Bacillati</taxon>
        <taxon>Actinomycetota</taxon>
        <taxon>Actinomycetes</taxon>
        <taxon>Pseudonocardiales</taxon>
        <taxon>Pseudonocardiaceae</taxon>
        <taxon>Prauserella</taxon>
    </lineage>
</organism>
<evidence type="ECO:0000256" key="11">
    <source>
        <dbReference type="ARBA" id="ARBA00039918"/>
    </source>
</evidence>
<keyword evidence="4" id="KW-1003">Cell membrane</keyword>
<feature type="transmembrane region" description="Helical" evidence="12">
    <location>
        <begin position="407"/>
        <end position="425"/>
    </location>
</feature>
<evidence type="ECO:0000256" key="7">
    <source>
        <dbReference type="ARBA" id="ARBA00022847"/>
    </source>
</evidence>
<evidence type="ECO:0000256" key="4">
    <source>
        <dbReference type="ARBA" id="ARBA00022475"/>
    </source>
</evidence>
<feature type="transmembrane region" description="Helical" evidence="12">
    <location>
        <begin position="337"/>
        <end position="355"/>
    </location>
</feature>
<evidence type="ECO:0000256" key="3">
    <source>
        <dbReference type="ARBA" id="ARBA00022448"/>
    </source>
</evidence>
<feature type="transmembrane region" description="Helical" evidence="12">
    <location>
        <begin position="159"/>
        <end position="180"/>
    </location>
</feature>
<feature type="transmembrane region" description="Helical" evidence="12">
    <location>
        <begin position="376"/>
        <end position="401"/>
    </location>
</feature>
<evidence type="ECO:0000313" key="15">
    <source>
        <dbReference type="Proteomes" id="UP000247892"/>
    </source>
</evidence>
<dbReference type="OrthoDB" id="9066401at2"/>
<dbReference type="EMBL" id="MASU01000005">
    <property type="protein sequence ID" value="PXY37011.1"/>
    <property type="molecule type" value="Genomic_DNA"/>
</dbReference>
<feature type="transmembrane region" description="Helical" evidence="12">
    <location>
        <begin position="281"/>
        <end position="300"/>
    </location>
</feature>
<dbReference type="PROSITE" id="PS50850">
    <property type="entry name" value="MFS"/>
    <property type="match status" value="1"/>
</dbReference>
<evidence type="ECO:0000256" key="9">
    <source>
        <dbReference type="ARBA" id="ARBA00023136"/>
    </source>
</evidence>
<dbReference type="GO" id="GO:0015293">
    <property type="term" value="F:symporter activity"/>
    <property type="evidence" value="ECO:0007669"/>
    <property type="project" value="UniProtKB-KW"/>
</dbReference>
<keyword evidence="8 12" id="KW-1133">Transmembrane helix</keyword>
<dbReference type="Pfam" id="PF07690">
    <property type="entry name" value="MFS_1"/>
    <property type="match status" value="1"/>
</dbReference>
<feature type="domain" description="Major facilitator superfamily (MFS) profile" evidence="13">
    <location>
        <begin position="19"/>
        <end position="429"/>
    </location>
</feature>
<feature type="transmembrane region" description="Helical" evidence="12">
    <location>
        <begin position="258"/>
        <end position="275"/>
    </location>
</feature>
<evidence type="ECO:0000256" key="8">
    <source>
        <dbReference type="ARBA" id="ARBA00022989"/>
    </source>
</evidence>
<comment type="similarity">
    <text evidence="2">Belongs to the major facilitator superfamily. Metabolite:H+ Symporter (MHS) family (TC 2.A.1.6) family.</text>
</comment>
<feature type="transmembrane region" description="Helical" evidence="12">
    <location>
        <begin position="192"/>
        <end position="211"/>
    </location>
</feature>
<evidence type="ECO:0000259" key="13">
    <source>
        <dbReference type="PROSITE" id="PS50850"/>
    </source>
</evidence>
<feature type="transmembrane region" description="Helical" evidence="12">
    <location>
        <begin position="312"/>
        <end position="331"/>
    </location>
</feature>
<protein>
    <recommendedName>
        <fullName evidence="11">Putative proline/betaine transporter</fullName>
    </recommendedName>
</protein>
<dbReference type="RefSeq" id="WP_110337411.1">
    <property type="nucleotide sequence ID" value="NZ_JBHVKT010000003.1"/>
</dbReference>
<feature type="transmembrane region" description="Helical" evidence="12">
    <location>
        <begin position="53"/>
        <end position="72"/>
    </location>
</feature>
<evidence type="ECO:0000256" key="12">
    <source>
        <dbReference type="SAM" id="Phobius"/>
    </source>
</evidence>
<dbReference type="PANTHER" id="PTHR43045">
    <property type="entry name" value="SHIKIMATE TRANSPORTER"/>
    <property type="match status" value="1"/>
</dbReference>
<evidence type="ECO:0000256" key="6">
    <source>
        <dbReference type="ARBA" id="ARBA00022692"/>
    </source>
</evidence>
<feature type="transmembrane region" description="Helical" evidence="12">
    <location>
        <begin position="125"/>
        <end position="147"/>
    </location>
</feature>
<dbReference type="InterPro" id="IPR036259">
    <property type="entry name" value="MFS_trans_sf"/>
</dbReference>
<evidence type="ECO:0000256" key="10">
    <source>
        <dbReference type="ARBA" id="ARBA00037295"/>
    </source>
</evidence>
<evidence type="ECO:0000256" key="2">
    <source>
        <dbReference type="ARBA" id="ARBA00008240"/>
    </source>
</evidence>
<dbReference type="GO" id="GO:0005886">
    <property type="term" value="C:plasma membrane"/>
    <property type="evidence" value="ECO:0007669"/>
    <property type="project" value="UniProtKB-SubCell"/>
</dbReference>
<dbReference type="InterPro" id="IPR020846">
    <property type="entry name" value="MFS_dom"/>
</dbReference>
<dbReference type="InterPro" id="IPR004736">
    <property type="entry name" value="MHS_symport"/>
</dbReference>
<dbReference type="InterPro" id="IPR011701">
    <property type="entry name" value="MFS"/>
</dbReference>
<evidence type="ECO:0000256" key="5">
    <source>
        <dbReference type="ARBA" id="ARBA00022519"/>
    </source>
</evidence>
<keyword evidence="15" id="KW-1185">Reference proteome</keyword>
<dbReference type="Gene3D" id="1.20.1250.20">
    <property type="entry name" value="MFS general substrate transporter like domains"/>
    <property type="match status" value="2"/>
</dbReference>
<keyword evidence="6 12" id="KW-0812">Transmembrane</keyword>
<dbReference type="NCBIfam" id="TIGR00883">
    <property type="entry name" value="2A0106"/>
    <property type="match status" value="1"/>
</dbReference>
<evidence type="ECO:0000256" key="1">
    <source>
        <dbReference type="ARBA" id="ARBA00004429"/>
    </source>
</evidence>
<evidence type="ECO:0000313" key="14">
    <source>
        <dbReference type="EMBL" id="PXY37011.1"/>
    </source>
</evidence>
<gene>
    <name evidence="14" type="ORF">BA062_15320</name>
</gene>
<dbReference type="AlphaFoldDB" id="A0A318LRJ2"/>
<comment type="subcellular location">
    <subcellularLocation>
        <location evidence="1">Cell inner membrane</location>
        <topology evidence="1">Multi-pass membrane protein</topology>
    </subcellularLocation>
</comment>
<comment type="caution">
    <text evidence="14">The sequence shown here is derived from an EMBL/GenBank/DDBJ whole genome shotgun (WGS) entry which is preliminary data.</text>
</comment>
<dbReference type="Proteomes" id="UP000247892">
    <property type="component" value="Unassembled WGS sequence"/>
</dbReference>